<dbReference type="GO" id="GO:0005634">
    <property type="term" value="C:nucleus"/>
    <property type="evidence" value="ECO:0007669"/>
    <property type="project" value="TreeGrafter"/>
</dbReference>
<dbReference type="EMBL" id="CADEAL010001735">
    <property type="protein sequence ID" value="CAB1435123.1"/>
    <property type="molecule type" value="Genomic_DNA"/>
</dbReference>
<dbReference type="Pfam" id="PF02892">
    <property type="entry name" value="zf-BED"/>
    <property type="match status" value="1"/>
</dbReference>
<feature type="domain" description="BED-type" evidence="6">
    <location>
        <begin position="1"/>
        <end position="57"/>
    </location>
</feature>
<evidence type="ECO:0000256" key="3">
    <source>
        <dbReference type="ARBA" id="ARBA00022833"/>
    </source>
</evidence>
<evidence type="ECO:0000313" key="7">
    <source>
        <dbReference type="EMBL" id="CAB1435123.1"/>
    </source>
</evidence>
<evidence type="ECO:0000259" key="6">
    <source>
        <dbReference type="PROSITE" id="PS50808"/>
    </source>
</evidence>
<dbReference type="Proteomes" id="UP001153269">
    <property type="component" value="Unassembled WGS sequence"/>
</dbReference>
<dbReference type="PANTHER" id="PTHR47241">
    <property type="entry name" value="FINGER PROTEIN, PUTATIVE-RELATED"/>
    <property type="match status" value="1"/>
</dbReference>
<proteinExistence type="predicted"/>
<feature type="region of interest" description="Disordered" evidence="5">
    <location>
        <begin position="47"/>
        <end position="89"/>
    </location>
</feature>
<evidence type="ECO:0000256" key="5">
    <source>
        <dbReference type="SAM" id="MobiDB-lite"/>
    </source>
</evidence>
<feature type="compositionally biased region" description="Basic and acidic residues" evidence="5">
    <location>
        <begin position="80"/>
        <end position="89"/>
    </location>
</feature>
<dbReference type="PROSITE" id="PS50808">
    <property type="entry name" value="ZF_BED"/>
    <property type="match status" value="1"/>
</dbReference>
<name>A0A9N7YRT6_PLEPL</name>
<comment type="caution">
    <text evidence="7">The sequence shown here is derived from an EMBL/GenBank/DDBJ whole genome shotgun (WGS) entry which is preliminary data.</text>
</comment>
<evidence type="ECO:0000256" key="2">
    <source>
        <dbReference type="ARBA" id="ARBA00022771"/>
    </source>
</evidence>
<feature type="compositionally biased region" description="Basic and acidic residues" evidence="5">
    <location>
        <begin position="53"/>
        <end position="62"/>
    </location>
</feature>
<dbReference type="GO" id="GO:0003677">
    <property type="term" value="F:DNA binding"/>
    <property type="evidence" value="ECO:0007669"/>
    <property type="project" value="InterPro"/>
</dbReference>
<keyword evidence="2 4" id="KW-0863">Zinc-finger</keyword>
<protein>
    <recommendedName>
        <fullName evidence="6">BED-type domain-containing protein</fullName>
    </recommendedName>
</protein>
<feature type="compositionally biased region" description="Polar residues" evidence="5">
    <location>
        <begin position="63"/>
        <end position="76"/>
    </location>
</feature>
<sequence length="205" mass="22725">MSAVWKYFTVNSDKDVAAKCNICQAQVSRGGTEPGRFNTSNLIAHLKKHHKKEHEDFRESSKAKQQASGSLQQPTLAESFARRDKLPRDSKKAMAITEKIAQFIVLDDQPLSVQQHGGDLQLQAGQHEDDLHKLHRPNTSRFLPQLKMACNSSSGHPVNCSFLHFRIGLIAQPRMLPLGGNELLVTGTGRLGIIGGQPFQKVLQL</sequence>
<dbReference type="PANTHER" id="PTHR47241:SF1">
    <property type="entry name" value="BED-TYPE DOMAIN-CONTAINING PROTEIN"/>
    <property type="match status" value="1"/>
</dbReference>
<evidence type="ECO:0000313" key="8">
    <source>
        <dbReference type="Proteomes" id="UP001153269"/>
    </source>
</evidence>
<accession>A0A9N7YRT6</accession>
<keyword evidence="3" id="KW-0862">Zinc</keyword>
<reference evidence="7" key="1">
    <citation type="submission" date="2020-03" db="EMBL/GenBank/DDBJ databases">
        <authorList>
            <person name="Weist P."/>
        </authorList>
    </citation>
    <scope>NUCLEOTIDE SEQUENCE</scope>
</reference>
<evidence type="ECO:0000256" key="1">
    <source>
        <dbReference type="ARBA" id="ARBA00022723"/>
    </source>
</evidence>
<gene>
    <name evidence="7" type="ORF">PLEPLA_LOCUS23217</name>
</gene>
<dbReference type="InterPro" id="IPR052865">
    <property type="entry name" value="Zinc_finger_BED"/>
</dbReference>
<keyword evidence="1" id="KW-0479">Metal-binding</keyword>
<organism evidence="7 8">
    <name type="scientific">Pleuronectes platessa</name>
    <name type="common">European plaice</name>
    <dbReference type="NCBI Taxonomy" id="8262"/>
    <lineage>
        <taxon>Eukaryota</taxon>
        <taxon>Metazoa</taxon>
        <taxon>Chordata</taxon>
        <taxon>Craniata</taxon>
        <taxon>Vertebrata</taxon>
        <taxon>Euteleostomi</taxon>
        <taxon>Actinopterygii</taxon>
        <taxon>Neopterygii</taxon>
        <taxon>Teleostei</taxon>
        <taxon>Neoteleostei</taxon>
        <taxon>Acanthomorphata</taxon>
        <taxon>Carangaria</taxon>
        <taxon>Pleuronectiformes</taxon>
        <taxon>Pleuronectoidei</taxon>
        <taxon>Pleuronectidae</taxon>
        <taxon>Pleuronectes</taxon>
    </lineage>
</organism>
<dbReference type="InterPro" id="IPR003656">
    <property type="entry name" value="Znf_BED"/>
</dbReference>
<dbReference type="AlphaFoldDB" id="A0A9N7YRT6"/>
<dbReference type="GO" id="GO:0008270">
    <property type="term" value="F:zinc ion binding"/>
    <property type="evidence" value="ECO:0007669"/>
    <property type="project" value="UniProtKB-KW"/>
</dbReference>
<dbReference type="InterPro" id="IPR036236">
    <property type="entry name" value="Znf_C2H2_sf"/>
</dbReference>
<dbReference type="SUPFAM" id="SSF57667">
    <property type="entry name" value="beta-beta-alpha zinc fingers"/>
    <property type="match status" value="1"/>
</dbReference>
<dbReference type="SMART" id="SM00614">
    <property type="entry name" value="ZnF_BED"/>
    <property type="match status" value="1"/>
</dbReference>
<keyword evidence="8" id="KW-1185">Reference proteome</keyword>
<evidence type="ECO:0000256" key="4">
    <source>
        <dbReference type="PROSITE-ProRule" id="PRU00027"/>
    </source>
</evidence>